<dbReference type="HOGENOM" id="CLU_2523772_0_0_5"/>
<reference evidence="2 3" key="1">
    <citation type="journal article" date="2010" name="J. Bacteriol.">
        <title>Complete genome sequence of the aerobic facultative methanotroph Methylocella silvestris BL2.</title>
        <authorList>
            <person name="Chen Y."/>
            <person name="Crombie A."/>
            <person name="Rahman M.T."/>
            <person name="Dedysh S.N."/>
            <person name="Liesack W."/>
            <person name="Stott M.B."/>
            <person name="Alam M."/>
            <person name="Theisen A.R."/>
            <person name="Murrell J.C."/>
            <person name="Dunfield P.F."/>
        </authorList>
    </citation>
    <scope>NUCLEOTIDE SEQUENCE [LARGE SCALE GENOMIC DNA]</scope>
    <source>
        <strain evidence="3">DSM 15510 / CIP 108128 / LMG 27833 / NCIMB 13906 / BL2</strain>
    </source>
</reference>
<protein>
    <submittedName>
        <fullName evidence="2">Uncharacterized protein</fullName>
    </submittedName>
</protein>
<name>B8ES94_METSB</name>
<proteinExistence type="predicted"/>
<feature type="signal peptide" evidence="1">
    <location>
        <begin position="1"/>
        <end position="19"/>
    </location>
</feature>
<evidence type="ECO:0000256" key="1">
    <source>
        <dbReference type="SAM" id="SignalP"/>
    </source>
</evidence>
<evidence type="ECO:0000313" key="3">
    <source>
        <dbReference type="Proteomes" id="UP000002257"/>
    </source>
</evidence>
<evidence type="ECO:0000313" key="2">
    <source>
        <dbReference type="EMBL" id="ACK52309.1"/>
    </source>
</evidence>
<organism evidence="2 3">
    <name type="scientific">Methylocella silvestris (strain DSM 15510 / CIP 108128 / LMG 27833 / NCIMB 13906 / BL2)</name>
    <dbReference type="NCBI Taxonomy" id="395965"/>
    <lineage>
        <taxon>Bacteria</taxon>
        <taxon>Pseudomonadati</taxon>
        <taxon>Pseudomonadota</taxon>
        <taxon>Alphaproteobacteria</taxon>
        <taxon>Hyphomicrobiales</taxon>
        <taxon>Beijerinckiaceae</taxon>
        <taxon>Methylocella</taxon>
    </lineage>
</organism>
<accession>B8ES94</accession>
<feature type="chain" id="PRO_5002868775" evidence="1">
    <location>
        <begin position="20"/>
        <end position="89"/>
    </location>
</feature>
<dbReference type="EMBL" id="CP001280">
    <property type="protein sequence ID" value="ACK52309.1"/>
    <property type="molecule type" value="Genomic_DNA"/>
</dbReference>
<dbReference type="OrthoDB" id="9975879at2"/>
<keyword evidence="3" id="KW-1185">Reference proteome</keyword>
<dbReference type="Proteomes" id="UP000002257">
    <property type="component" value="Chromosome"/>
</dbReference>
<sequence length="89" mass="9161">MAKMFICAGATLLCAAVCAGIQPAAAFQAPHRHSAHWRRNIGGRAGLAPQPLRAPTVPDWTVQYGEIKGGASGSLGAMLEGRNPANGLP</sequence>
<dbReference type="RefSeq" id="WP_012592378.1">
    <property type="nucleotide sequence ID" value="NC_011666.1"/>
</dbReference>
<dbReference type="KEGG" id="msl:Msil_3411"/>
<gene>
    <name evidence="2" type="ordered locus">Msil_3411</name>
</gene>
<keyword evidence="1" id="KW-0732">Signal</keyword>
<dbReference type="AlphaFoldDB" id="B8ES94"/>